<keyword evidence="3" id="KW-0731">Sigma factor</keyword>
<protein>
    <submittedName>
        <fullName evidence="7">Sigma-70 family RNA polymerase sigma factor</fullName>
    </submittedName>
</protein>
<dbReference type="AlphaFoldDB" id="A0A5J5J037"/>
<dbReference type="PANTHER" id="PTHR43133">
    <property type="entry name" value="RNA POLYMERASE ECF-TYPE SIGMA FACTO"/>
    <property type="match status" value="1"/>
</dbReference>
<name>A0A5J5J037_9MICO</name>
<gene>
    <name evidence="7" type="ORF">F6B43_10675</name>
</gene>
<dbReference type="NCBIfam" id="TIGR02937">
    <property type="entry name" value="sigma70-ECF"/>
    <property type="match status" value="1"/>
</dbReference>
<keyword evidence="2" id="KW-0805">Transcription regulation</keyword>
<dbReference type="EMBL" id="VYSA01000002">
    <property type="protein sequence ID" value="KAA9107885.1"/>
    <property type="molecule type" value="Genomic_DNA"/>
</dbReference>
<dbReference type="InterPro" id="IPR014284">
    <property type="entry name" value="RNA_pol_sigma-70_dom"/>
</dbReference>
<comment type="similarity">
    <text evidence="1">Belongs to the sigma-70 factor family. ECF subfamily.</text>
</comment>
<evidence type="ECO:0000256" key="5">
    <source>
        <dbReference type="ARBA" id="ARBA00023163"/>
    </source>
</evidence>
<evidence type="ECO:0000313" key="8">
    <source>
        <dbReference type="Proteomes" id="UP000325827"/>
    </source>
</evidence>
<dbReference type="SUPFAM" id="SSF88659">
    <property type="entry name" value="Sigma3 and sigma4 domains of RNA polymerase sigma factors"/>
    <property type="match status" value="1"/>
</dbReference>
<dbReference type="InterPro" id="IPR036388">
    <property type="entry name" value="WH-like_DNA-bd_sf"/>
</dbReference>
<keyword evidence="5" id="KW-0804">Transcription</keyword>
<dbReference type="RefSeq" id="WP_150448915.1">
    <property type="nucleotide sequence ID" value="NZ_VYSA01000002.1"/>
</dbReference>
<dbReference type="OrthoDB" id="265863at2"/>
<accession>A0A5J5J037</accession>
<evidence type="ECO:0000256" key="2">
    <source>
        <dbReference type="ARBA" id="ARBA00023015"/>
    </source>
</evidence>
<feature type="domain" description="RNA polymerase sigma-70 region 2" evidence="6">
    <location>
        <begin position="45"/>
        <end position="102"/>
    </location>
</feature>
<dbReference type="Pfam" id="PF04542">
    <property type="entry name" value="Sigma70_r2"/>
    <property type="match status" value="1"/>
</dbReference>
<evidence type="ECO:0000256" key="1">
    <source>
        <dbReference type="ARBA" id="ARBA00010641"/>
    </source>
</evidence>
<dbReference type="InterPro" id="IPR007627">
    <property type="entry name" value="RNA_pol_sigma70_r2"/>
</dbReference>
<dbReference type="GO" id="GO:0016987">
    <property type="term" value="F:sigma factor activity"/>
    <property type="evidence" value="ECO:0007669"/>
    <property type="project" value="UniProtKB-KW"/>
</dbReference>
<keyword evidence="4" id="KW-0238">DNA-binding</keyword>
<comment type="caution">
    <text evidence="7">The sequence shown here is derived from an EMBL/GenBank/DDBJ whole genome shotgun (WGS) entry which is preliminary data.</text>
</comment>
<reference evidence="8" key="1">
    <citation type="submission" date="2019-09" db="EMBL/GenBank/DDBJ databases">
        <title>Mumia zhuanghuii sp. nov. isolated from the intestinal contents of plateau pika (Ochotona curzoniae) in the Qinghai-Tibet plateau of China.</title>
        <authorList>
            <person name="Tian Z."/>
        </authorList>
    </citation>
    <scope>NUCLEOTIDE SEQUENCE [LARGE SCALE GENOMIC DNA]</scope>
    <source>
        <strain evidence="8">JCM 30598</strain>
    </source>
</reference>
<dbReference type="Gene3D" id="1.10.1740.10">
    <property type="match status" value="1"/>
</dbReference>
<evidence type="ECO:0000256" key="4">
    <source>
        <dbReference type="ARBA" id="ARBA00023125"/>
    </source>
</evidence>
<dbReference type="Proteomes" id="UP000325827">
    <property type="component" value="Unassembled WGS sequence"/>
</dbReference>
<dbReference type="InterPro" id="IPR039425">
    <property type="entry name" value="RNA_pol_sigma-70-like"/>
</dbReference>
<dbReference type="GO" id="GO:0006352">
    <property type="term" value="P:DNA-templated transcription initiation"/>
    <property type="evidence" value="ECO:0007669"/>
    <property type="project" value="InterPro"/>
</dbReference>
<evidence type="ECO:0000256" key="3">
    <source>
        <dbReference type="ARBA" id="ARBA00023082"/>
    </source>
</evidence>
<dbReference type="GO" id="GO:0003677">
    <property type="term" value="F:DNA binding"/>
    <property type="evidence" value="ECO:0007669"/>
    <property type="project" value="UniProtKB-KW"/>
</dbReference>
<sequence>MTATDPSSSHDEGSADAPDAPRWERAAALFARWRDGDARAMDELVRVMTPTLWHVVRAYGLDAALAEDVVQTTWMTLVRRHDSITEPLAISGWLTTCARREAWRVGKLQRRADPTETEFLEPHLPAAESAEQTATLSDSSHRLWVAVRQLNERCQRLLRIVAFEERPDYARIAADMAMPIGSIGPTRQRCLAKLRGLLEGEGWGGDDDGR</sequence>
<evidence type="ECO:0000259" key="6">
    <source>
        <dbReference type="Pfam" id="PF04542"/>
    </source>
</evidence>
<evidence type="ECO:0000313" key="7">
    <source>
        <dbReference type="EMBL" id="KAA9107885.1"/>
    </source>
</evidence>
<dbReference type="InterPro" id="IPR013325">
    <property type="entry name" value="RNA_pol_sigma_r2"/>
</dbReference>
<keyword evidence="8" id="KW-1185">Reference proteome</keyword>
<dbReference type="Gene3D" id="1.10.10.10">
    <property type="entry name" value="Winged helix-like DNA-binding domain superfamily/Winged helix DNA-binding domain"/>
    <property type="match status" value="1"/>
</dbReference>
<dbReference type="InterPro" id="IPR013324">
    <property type="entry name" value="RNA_pol_sigma_r3/r4-like"/>
</dbReference>
<dbReference type="SUPFAM" id="SSF88946">
    <property type="entry name" value="Sigma2 domain of RNA polymerase sigma factors"/>
    <property type="match status" value="1"/>
</dbReference>
<organism evidence="7 8">
    <name type="scientific">Microbacterium rhizomatis</name>
    <dbReference type="NCBI Taxonomy" id="1631477"/>
    <lineage>
        <taxon>Bacteria</taxon>
        <taxon>Bacillati</taxon>
        <taxon>Actinomycetota</taxon>
        <taxon>Actinomycetes</taxon>
        <taxon>Micrococcales</taxon>
        <taxon>Microbacteriaceae</taxon>
        <taxon>Microbacterium</taxon>
    </lineage>
</organism>
<proteinExistence type="inferred from homology"/>
<dbReference type="PANTHER" id="PTHR43133:SF8">
    <property type="entry name" value="RNA POLYMERASE SIGMA FACTOR HI_1459-RELATED"/>
    <property type="match status" value="1"/>
</dbReference>